<keyword evidence="1" id="KW-1185">Reference proteome</keyword>
<sequence length="118" mass="13423">MFRIEFIRGINFVEHSFTLNLAFQFGAKRILIFEDNGSIASSSTTRDVVVFPVKNPIFLEYSTIFRLSLSAAAFIMSHFTSIFGNGSMNLTYRSGGQRFFFENLKFFAPVGAQFSFED</sequence>
<organism evidence="1 2">
    <name type="scientific">Romanomermis culicivorax</name>
    <name type="common">Nematode worm</name>
    <dbReference type="NCBI Taxonomy" id="13658"/>
    <lineage>
        <taxon>Eukaryota</taxon>
        <taxon>Metazoa</taxon>
        <taxon>Ecdysozoa</taxon>
        <taxon>Nematoda</taxon>
        <taxon>Enoplea</taxon>
        <taxon>Dorylaimia</taxon>
        <taxon>Mermithida</taxon>
        <taxon>Mermithoidea</taxon>
        <taxon>Mermithidae</taxon>
        <taxon>Romanomermis</taxon>
    </lineage>
</organism>
<protein>
    <submittedName>
        <fullName evidence="2">Uncharacterized protein</fullName>
    </submittedName>
</protein>
<evidence type="ECO:0000313" key="2">
    <source>
        <dbReference type="WBParaSite" id="nRc.2.0.1.t31106-RA"/>
    </source>
</evidence>
<dbReference type="WBParaSite" id="nRc.2.0.1.t31106-RA">
    <property type="protein sequence ID" value="nRc.2.0.1.t31106-RA"/>
    <property type="gene ID" value="nRc.2.0.1.g31106"/>
</dbReference>
<name>A0A915JXE0_ROMCU</name>
<reference evidence="2" key="1">
    <citation type="submission" date="2022-11" db="UniProtKB">
        <authorList>
            <consortium name="WormBaseParasite"/>
        </authorList>
    </citation>
    <scope>IDENTIFICATION</scope>
</reference>
<dbReference type="Proteomes" id="UP000887565">
    <property type="component" value="Unplaced"/>
</dbReference>
<dbReference type="AlphaFoldDB" id="A0A915JXE0"/>
<accession>A0A915JXE0</accession>
<proteinExistence type="predicted"/>
<evidence type="ECO:0000313" key="1">
    <source>
        <dbReference type="Proteomes" id="UP000887565"/>
    </source>
</evidence>